<reference evidence="4" key="2">
    <citation type="submission" date="2020-08" db="EMBL/GenBank/DDBJ databases">
        <authorList>
            <person name="Kikuchi T."/>
        </authorList>
    </citation>
    <scope>NUCLEOTIDE SEQUENCE</scope>
    <source>
        <strain evidence="3">Ka4C1</strain>
    </source>
</reference>
<dbReference type="Pfam" id="PF04870">
    <property type="entry name" value="Moulting_cycle"/>
    <property type="match status" value="1"/>
</dbReference>
<evidence type="ECO:0000313" key="6">
    <source>
        <dbReference type="Proteomes" id="UP000659654"/>
    </source>
</evidence>
<dbReference type="InterPro" id="IPR006954">
    <property type="entry name" value="Mlt-10-like"/>
</dbReference>
<dbReference type="Proteomes" id="UP000582659">
    <property type="component" value="Unassembled WGS sequence"/>
</dbReference>
<evidence type="ECO:0000256" key="1">
    <source>
        <dbReference type="SAM" id="Phobius"/>
    </source>
</evidence>
<evidence type="ECO:0000313" key="5">
    <source>
        <dbReference type="Proteomes" id="UP000095284"/>
    </source>
</evidence>
<reference evidence="7" key="1">
    <citation type="submission" date="2016-11" db="UniProtKB">
        <authorList>
            <consortium name="WormBaseParasite"/>
        </authorList>
    </citation>
    <scope>IDENTIFICATION</scope>
</reference>
<keyword evidence="6" id="KW-1185">Reference proteome</keyword>
<keyword evidence="1" id="KW-0812">Transmembrane</keyword>
<name>A0A1I7RPP0_BURXY</name>
<feature type="chain" id="PRO_5035399499" evidence="2">
    <location>
        <begin position="18"/>
        <end position="674"/>
    </location>
</feature>
<evidence type="ECO:0000313" key="7">
    <source>
        <dbReference type="WBParaSite" id="BXY_0268100.1"/>
    </source>
</evidence>
<dbReference type="OrthoDB" id="5917548at2759"/>
<dbReference type="EMBL" id="CAJFCV020000002">
    <property type="protein sequence ID" value="CAG9096370.1"/>
    <property type="molecule type" value="Genomic_DNA"/>
</dbReference>
<sequence>MRLFFLYILLLIGVAYASINDVPVKYKNKGTVAEIEMSTESGHDMYQRWTDQAFSSLLAAVATRNMHHLSDLEQVHLEECSKAADTVIKHARCVKKVLDQRDKRKQSRVAALRKKKLEKDTVTERKKEGEWVGGIRIRRSVAKAERYGLKTKNDGMTAFGAVAKVLNQAVSGQKNKTEPESWQMAVEKVRLSAHKRKAARKAFAERQEKGDFENLQQLAFRNLGQKHSMANELEGMIEKPDEMKKMIRDKKFKMMADPVGRMTNLVREGVKLGFSLAGQNSSDLDEKTLSLISPRFFSVTPEQDADGNSTVNILSPSLLSLHNEGSGTENLTSLPTLVKGFNGRDQQEWLNFIVEAAGVSDQAEKLDQETEDISKVKSIEDYEKEVRGKDGQPLYFTKKNVTDMYGDYEKRKVETFEELSKSYTKQQLKEMNTTGFSILNKDQLRHLYGPDSPYNHTESYHKLTNMSKSHILSRMEKDIELITQMEKFENKQKDIALSPIVLSPLILATPALNTFVVLSPLVLSPIILSPAVLGPIILSPWVFIPLILSPRVLSPLILTPMIFSPLILSPLVLHPLILCPGVFNPLILTPLVLSPLILSPQVFTPIILSPLVLNPLILNPMVGSPLVLSPFVLSPLILSPQALFALVLSPYAASPLIESKLIVASLVLSPSWLS</sequence>
<evidence type="ECO:0000313" key="4">
    <source>
        <dbReference type="EMBL" id="CAG9096370.1"/>
    </source>
</evidence>
<dbReference type="WBParaSite" id="BXY_0268100.1">
    <property type="protein sequence ID" value="BXY_0268100.1"/>
    <property type="gene ID" value="BXY_0268100"/>
</dbReference>
<dbReference type="AlphaFoldDB" id="A0A1I7RPP0"/>
<protein>
    <submittedName>
        <fullName evidence="3">(pine wood nematode) hypothetical protein</fullName>
    </submittedName>
</protein>
<evidence type="ECO:0000313" key="3">
    <source>
        <dbReference type="EMBL" id="CAD5215061.1"/>
    </source>
</evidence>
<accession>A0A1I7RPP0</accession>
<feature type="transmembrane region" description="Helical" evidence="1">
    <location>
        <begin position="632"/>
        <end position="653"/>
    </location>
</feature>
<proteinExistence type="predicted"/>
<dbReference type="PANTHER" id="PTHR21523:SF37">
    <property type="entry name" value="MLT-TEN (MLT-10) RELATED"/>
    <property type="match status" value="1"/>
</dbReference>
<dbReference type="eggNOG" id="ENOG502R8PH">
    <property type="taxonomic scope" value="Eukaryota"/>
</dbReference>
<keyword evidence="2" id="KW-0732">Signal</keyword>
<dbReference type="PANTHER" id="PTHR21523">
    <property type="match status" value="1"/>
</dbReference>
<feature type="transmembrane region" description="Helical" evidence="1">
    <location>
        <begin position="495"/>
        <end position="518"/>
    </location>
</feature>
<dbReference type="SMR" id="A0A1I7RPP0"/>
<gene>
    <name evidence="3" type="ORF">BXYJ_LOCUS3841</name>
</gene>
<dbReference type="Proteomes" id="UP000095284">
    <property type="component" value="Unplaced"/>
</dbReference>
<feature type="transmembrane region" description="Helical" evidence="1">
    <location>
        <begin position="591"/>
        <end position="612"/>
    </location>
</feature>
<keyword evidence="1" id="KW-1133">Transmembrane helix</keyword>
<feature type="transmembrane region" description="Helical" evidence="1">
    <location>
        <begin position="556"/>
        <end position="579"/>
    </location>
</feature>
<feature type="transmembrane region" description="Helical" evidence="1">
    <location>
        <begin position="525"/>
        <end position="544"/>
    </location>
</feature>
<evidence type="ECO:0000256" key="2">
    <source>
        <dbReference type="SAM" id="SignalP"/>
    </source>
</evidence>
<feature type="signal peptide" evidence="2">
    <location>
        <begin position="1"/>
        <end position="17"/>
    </location>
</feature>
<organism evidence="5 7">
    <name type="scientific">Bursaphelenchus xylophilus</name>
    <name type="common">Pinewood nematode worm</name>
    <name type="synonym">Aphelenchoides xylophilus</name>
    <dbReference type="NCBI Taxonomy" id="6326"/>
    <lineage>
        <taxon>Eukaryota</taxon>
        <taxon>Metazoa</taxon>
        <taxon>Ecdysozoa</taxon>
        <taxon>Nematoda</taxon>
        <taxon>Chromadorea</taxon>
        <taxon>Rhabditida</taxon>
        <taxon>Tylenchina</taxon>
        <taxon>Tylenchomorpha</taxon>
        <taxon>Aphelenchoidea</taxon>
        <taxon>Aphelenchoididae</taxon>
        <taxon>Bursaphelenchus</taxon>
    </lineage>
</organism>
<keyword evidence="1" id="KW-0472">Membrane</keyword>
<dbReference type="Proteomes" id="UP000659654">
    <property type="component" value="Unassembled WGS sequence"/>
</dbReference>
<dbReference type="EMBL" id="CAJFDI010000002">
    <property type="protein sequence ID" value="CAD5215061.1"/>
    <property type="molecule type" value="Genomic_DNA"/>
</dbReference>